<dbReference type="Gene3D" id="2.60.120.260">
    <property type="entry name" value="Galactose-binding domain-like"/>
    <property type="match status" value="1"/>
</dbReference>
<dbReference type="Pfam" id="PF22848">
    <property type="entry name" value="ASD1_dom"/>
    <property type="match status" value="1"/>
</dbReference>
<dbReference type="PANTHER" id="PTHR31776:SF26">
    <property type="entry name" value="SECRETED ARABINOSIDASE"/>
    <property type="match status" value="1"/>
</dbReference>
<dbReference type="InterPro" id="IPR055235">
    <property type="entry name" value="ASD1_cat"/>
</dbReference>
<dbReference type="InterPro" id="IPR010720">
    <property type="entry name" value="Alpha-L-AF_C"/>
</dbReference>
<evidence type="ECO:0000313" key="9">
    <source>
        <dbReference type="Proteomes" id="UP000216352"/>
    </source>
</evidence>
<dbReference type="EMBL" id="MWWX01000011">
    <property type="protein sequence ID" value="OZG60973.1"/>
    <property type="molecule type" value="Genomic_DNA"/>
</dbReference>
<comment type="caution">
    <text evidence="8">The sequence shown here is derived from an EMBL/GenBank/DDBJ whole genome shotgun (WGS) entry which is preliminary data.</text>
</comment>
<evidence type="ECO:0000256" key="3">
    <source>
        <dbReference type="ARBA" id="ARBA00012670"/>
    </source>
</evidence>
<dbReference type="SMART" id="SM00813">
    <property type="entry name" value="Alpha-L-AF_C"/>
    <property type="match status" value="1"/>
</dbReference>
<organism evidence="8 9">
    <name type="scientific">Bifidobacterium lemurum</name>
    <dbReference type="NCBI Taxonomy" id="1603886"/>
    <lineage>
        <taxon>Bacteria</taxon>
        <taxon>Bacillati</taxon>
        <taxon>Actinomycetota</taxon>
        <taxon>Actinomycetes</taxon>
        <taxon>Bifidobacteriales</taxon>
        <taxon>Bifidobacteriaceae</taxon>
        <taxon>Bifidobacterium</taxon>
    </lineage>
</organism>
<comment type="similarity">
    <text evidence="2">Belongs to the glycosyl hydrolase 51 family.</text>
</comment>
<protein>
    <recommendedName>
        <fullName evidence="3">non-reducing end alpha-L-arabinofuranosidase</fullName>
        <ecNumber evidence="3">3.2.1.55</ecNumber>
    </recommendedName>
</protein>
<evidence type="ECO:0000313" key="8">
    <source>
        <dbReference type="EMBL" id="OZG60973.1"/>
    </source>
</evidence>
<dbReference type="AlphaFoldDB" id="A0A261FPT8"/>
<evidence type="ECO:0000256" key="5">
    <source>
        <dbReference type="ARBA" id="ARBA00022801"/>
    </source>
</evidence>
<name>A0A261FPT8_9BIFI</name>
<dbReference type="SUPFAM" id="SSF51445">
    <property type="entry name" value="(Trans)glycosidases"/>
    <property type="match status" value="1"/>
</dbReference>
<accession>A0A261FPT8</accession>
<reference evidence="8 9" key="1">
    <citation type="journal article" date="2017" name="BMC Genomics">
        <title>Comparative genomic and phylogenomic analyses of the Bifidobacteriaceae family.</title>
        <authorList>
            <person name="Lugli G.A."/>
            <person name="Milani C."/>
            <person name="Turroni F."/>
            <person name="Duranti S."/>
            <person name="Mancabelli L."/>
            <person name="Mangifesta M."/>
            <person name="Ferrario C."/>
            <person name="Modesto M."/>
            <person name="Mattarelli P."/>
            <person name="Jiri K."/>
            <person name="van Sinderen D."/>
            <person name="Ventura M."/>
        </authorList>
    </citation>
    <scope>NUCLEOTIDE SEQUENCE [LARGE SCALE GENOMIC DNA]</scope>
    <source>
        <strain evidence="8 9">DSM 28807</strain>
    </source>
</reference>
<dbReference type="EC" id="3.2.1.55" evidence="3"/>
<dbReference type="Gene3D" id="3.20.20.80">
    <property type="entry name" value="Glycosidases"/>
    <property type="match status" value="1"/>
</dbReference>
<dbReference type="PANTHER" id="PTHR31776">
    <property type="entry name" value="ALPHA-L-ARABINOFURANOSIDASE 1"/>
    <property type="match status" value="1"/>
</dbReference>
<keyword evidence="4" id="KW-0732">Signal</keyword>
<feature type="region of interest" description="Disordered" evidence="6">
    <location>
        <begin position="202"/>
        <end position="228"/>
    </location>
</feature>
<dbReference type="InterPro" id="IPR051563">
    <property type="entry name" value="Glycosyl_Hydrolase_51"/>
</dbReference>
<dbReference type="Pfam" id="PF06964">
    <property type="entry name" value="Alpha-L-AF_C"/>
    <property type="match status" value="1"/>
</dbReference>
<evidence type="ECO:0000256" key="6">
    <source>
        <dbReference type="SAM" id="MobiDB-lite"/>
    </source>
</evidence>
<keyword evidence="9" id="KW-1185">Reference proteome</keyword>
<proteinExistence type="inferred from homology"/>
<gene>
    <name evidence="8" type="ORF">BLEM_1605</name>
</gene>
<dbReference type="Proteomes" id="UP000216352">
    <property type="component" value="Unassembled WGS sequence"/>
</dbReference>
<evidence type="ECO:0000256" key="4">
    <source>
        <dbReference type="ARBA" id="ARBA00022729"/>
    </source>
</evidence>
<evidence type="ECO:0000256" key="1">
    <source>
        <dbReference type="ARBA" id="ARBA00001462"/>
    </source>
</evidence>
<feature type="domain" description="Alpha-L-arabinofuranosidase C-terminal" evidence="7">
    <location>
        <begin position="523"/>
        <end position="855"/>
    </location>
</feature>
<dbReference type="InterPro" id="IPR017853">
    <property type="entry name" value="GH"/>
</dbReference>
<dbReference type="RefSeq" id="WP_226847429.1">
    <property type="nucleotide sequence ID" value="NZ_BDIS01000001.1"/>
</dbReference>
<evidence type="ECO:0000256" key="2">
    <source>
        <dbReference type="ARBA" id="ARBA00007186"/>
    </source>
</evidence>
<comment type="catalytic activity">
    <reaction evidence="1">
        <text>Hydrolysis of terminal non-reducing alpha-L-arabinofuranoside residues in alpha-L-arabinosides.</text>
        <dbReference type="EC" id="3.2.1.55"/>
    </reaction>
</comment>
<keyword evidence="5" id="KW-0378">Hydrolase</keyword>
<dbReference type="GO" id="GO:0046373">
    <property type="term" value="P:L-arabinose metabolic process"/>
    <property type="evidence" value="ECO:0007669"/>
    <property type="project" value="InterPro"/>
</dbReference>
<sequence length="861" mass="93195">MTNERLTATLDKAGVRKISTDLWGIFFEDISHSADGGLASELVQNGAFEYNRADSRDWSSYTAWRKIVPEGSFAAFGVGVDDPVANENPHYAVVEVRDAPASLENVGFDGMVFRAGETYRCSLWARKRGGTGAMPIDIALIGDRGETLARARVTAETRQWCQLAVDLTVAADGTASYDAADDDGETRGGTDGIARESYACAGDADDPAQDAPSGEPNAPDDPVNPASPAVLANSTALANPVNLTNSTVPANPPAVARQGMLRLTFTQPGELDLDFISLEPAATTQGLTAHMRPDLVQALAELKPRFMRFPGGCITHGLGMENMYHWDRTIGAVEHRPHNFNTWGYHQSFRVGYYEYLCLCEAIGAKPLPVLPAAVSCQNTSQGPVPIAERDMPAYIDEVLALVEFCNGDADTPWGARRAELGHPEPFGLEYLGIGNEDLIDPVFKDRFQRIFDAVKAAYPEIVVVGTVGPAPEGQDYELGWAYAREAGIPVVDEHSYQSPSWWFHNLHHYDDADRGGPKVYLGEYGSWGTQLINGLSEAAFMSHMELNGDVVSMASYAPLFAKNGHESWNPDLIYFDNERVYRAISYWVQRMFATTTCDAAYPVTLDGPATLTRELPENIGLRILGGAHADIRDLSIETADGETIALPDVHYLGNGPVDTTLATSGESYTLRARVTYWEGMWGVQFAMGDVDGPNHNIVSLGRGHSVQVVRDGSGYALAGTEVSMDAVRPGTTWDVRVEVADRGASMRLFIDGELIADGCEDPAEPRRTVTVAQDTAAGVTYVRVVNAMPESVQVDLTQVCDGLGLAPERRAHAKAVVLAGDDEYAGRVGQEAPYAPQSVRIDLAAGVYEAPAWSFTVITL</sequence>
<dbReference type="STRING" id="1603886.GCA_001895165_00076"/>
<dbReference type="GO" id="GO:0046556">
    <property type="term" value="F:alpha-L-arabinofuranosidase activity"/>
    <property type="evidence" value="ECO:0007669"/>
    <property type="project" value="UniProtKB-EC"/>
</dbReference>
<evidence type="ECO:0000259" key="7">
    <source>
        <dbReference type="SMART" id="SM00813"/>
    </source>
</evidence>